<evidence type="ECO:0000313" key="3">
    <source>
        <dbReference type="Proteomes" id="UP000512167"/>
    </source>
</evidence>
<keyword evidence="1" id="KW-0963">Cytoplasm</keyword>
<reference evidence="2 3" key="1">
    <citation type="submission" date="2020-04" db="EMBL/GenBank/DDBJ databases">
        <authorList>
            <person name="Zheng R.K."/>
            <person name="Sun C.M."/>
        </authorList>
    </citation>
    <scope>NUCLEOTIDE SEQUENCE [LARGE SCALE GENOMIC DNA]</scope>
    <source>
        <strain evidence="3">zrk29</strain>
    </source>
</reference>
<protein>
    <submittedName>
        <fullName evidence="2">YlbG family protein</fullName>
    </submittedName>
</protein>
<organism evidence="2 3">
    <name type="scientific">Hujiaoplasma nucleasis</name>
    <dbReference type="NCBI Taxonomy" id="2725268"/>
    <lineage>
        <taxon>Bacteria</taxon>
        <taxon>Bacillati</taxon>
        <taxon>Mycoplasmatota</taxon>
        <taxon>Mollicutes</taxon>
        <taxon>Candidatus Izemoplasmatales</taxon>
        <taxon>Hujiaoplasmataceae</taxon>
        <taxon>Hujiaoplasma</taxon>
    </lineage>
</organism>
<dbReference type="RefSeq" id="WP_312030941.1">
    <property type="nucleotide sequence ID" value="NZ_CP051151.1"/>
</dbReference>
<evidence type="ECO:0000313" key="2">
    <source>
        <dbReference type="EMBL" id="QLY40119.1"/>
    </source>
</evidence>
<dbReference type="Proteomes" id="UP000512167">
    <property type="component" value="Chromosome"/>
</dbReference>
<dbReference type="EMBL" id="CP051151">
    <property type="protein sequence ID" value="QLY40119.1"/>
    <property type="molecule type" value="Genomic_DNA"/>
</dbReference>
<accession>A0A7L6N6C9</accession>
<proteinExistence type="predicted"/>
<dbReference type="InterPro" id="IPR016979">
    <property type="entry name" value="DUF2129"/>
</dbReference>
<dbReference type="Pfam" id="PF09902">
    <property type="entry name" value="DUF2129"/>
    <property type="match status" value="1"/>
</dbReference>
<name>A0A7L6N6C9_9MOLU</name>
<gene>
    <name evidence="2" type="ORF">HF295_04270</name>
</gene>
<dbReference type="AlphaFoldDB" id="A0A7L6N6C9"/>
<dbReference type="KEGG" id="tbk:HF295_04270"/>
<sequence>MVKRKGIVVYFKSHKVIKRLSEYKINITYINKLGKYLTGYVDESDYNQIEKELKKMKMIKYVESSRIDMEDLSFIG</sequence>
<evidence type="ECO:0000256" key="1">
    <source>
        <dbReference type="ARBA" id="ARBA00022490"/>
    </source>
</evidence>
<keyword evidence="3" id="KW-1185">Reference proteome</keyword>